<organism evidence="6 7">
    <name type="scientific">Carboxylicivirga marina</name>
    <dbReference type="NCBI Taxonomy" id="2800988"/>
    <lineage>
        <taxon>Bacteria</taxon>
        <taxon>Pseudomonadati</taxon>
        <taxon>Bacteroidota</taxon>
        <taxon>Bacteroidia</taxon>
        <taxon>Marinilabiliales</taxon>
        <taxon>Marinilabiliaceae</taxon>
        <taxon>Carboxylicivirga</taxon>
    </lineage>
</organism>
<name>A0ABS1HLE3_9BACT</name>
<comment type="function">
    <text evidence="2 5">Catalyzes the epimerization of the C3' and C5'positions of dTDP-6-deoxy-D-xylo-4-hexulose, forming dTDP-6-deoxy-L-lyxo-4-hexulose.</text>
</comment>
<evidence type="ECO:0000256" key="1">
    <source>
        <dbReference type="ARBA" id="ARBA00001298"/>
    </source>
</evidence>
<dbReference type="Gene3D" id="2.60.120.10">
    <property type="entry name" value="Jelly Rolls"/>
    <property type="match status" value="1"/>
</dbReference>
<dbReference type="CDD" id="cd00438">
    <property type="entry name" value="cupin_RmlC"/>
    <property type="match status" value="1"/>
</dbReference>
<reference evidence="6 7" key="1">
    <citation type="submission" date="2021-01" db="EMBL/GenBank/DDBJ databases">
        <title>Carboxyliciviraga sp.nov., isolated from coastal sediments.</title>
        <authorList>
            <person name="Lu D."/>
            <person name="Zhang T."/>
        </authorList>
    </citation>
    <scope>NUCLEOTIDE SEQUENCE [LARGE SCALE GENOMIC DNA]</scope>
    <source>
        <strain evidence="6 7">N1Y132</strain>
    </source>
</reference>
<dbReference type="RefSeq" id="WP_200465683.1">
    <property type="nucleotide sequence ID" value="NZ_JAENRR010000034.1"/>
</dbReference>
<evidence type="ECO:0000256" key="5">
    <source>
        <dbReference type="RuleBase" id="RU364069"/>
    </source>
</evidence>
<keyword evidence="7" id="KW-1185">Reference proteome</keyword>
<dbReference type="InterPro" id="IPR011051">
    <property type="entry name" value="RmlC_Cupin_sf"/>
</dbReference>
<dbReference type="EMBL" id="JAENRR010000034">
    <property type="protein sequence ID" value="MBK3518456.1"/>
    <property type="molecule type" value="Genomic_DNA"/>
</dbReference>
<accession>A0ABS1HLE3</accession>
<dbReference type="PANTHER" id="PTHR21047:SF2">
    <property type="entry name" value="THYMIDINE DIPHOSPHO-4-KETO-RHAMNOSE 3,5-EPIMERASE"/>
    <property type="match status" value="1"/>
</dbReference>
<protein>
    <recommendedName>
        <fullName evidence="4 5">dTDP-4-dehydrorhamnose 3,5-epimerase</fullName>
        <ecNumber evidence="3 5">5.1.3.13</ecNumber>
    </recommendedName>
    <alternativeName>
        <fullName evidence="5">Thymidine diphospho-4-keto-rhamnose 3,5-epimerase</fullName>
    </alternativeName>
</protein>
<evidence type="ECO:0000256" key="4">
    <source>
        <dbReference type="ARBA" id="ARBA00019595"/>
    </source>
</evidence>
<evidence type="ECO:0000313" key="7">
    <source>
        <dbReference type="Proteomes" id="UP000605676"/>
    </source>
</evidence>
<evidence type="ECO:0000313" key="6">
    <source>
        <dbReference type="EMBL" id="MBK3518456.1"/>
    </source>
</evidence>
<keyword evidence="5 6" id="KW-0413">Isomerase</keyword>
<dbReference type="Proteomes" id="UP000605676">
    <property type="component" value="Unassembled WGS sequence"/>
</dbReference>
<comment type="pathway">
    <text evidence="5">Carbohydrate biosynthesis; dTDP-L-rhamnose biosynthesis.</text>
</comment>
<dbReference type="EC" id="5.1.3.13" evidence="3 5"/>
<comment type="caution">
    <text evidence="6">The sequence shown here is derived from an EMBL/GenBank/DDBJ whole genome shotgun (WGS) entry which is preliminary data.</text>
</comment>
<dbReference type="InterPro" id="IPR000888">
    <property type="entry name" value="RmlC-like"/>
</dbReference>
<dbReference type="SUPFAM" id="SSF51182">
    <property type="entry name" value="RmlC-like cupins"/>
    <property type="match status" value="1"/>
</dbReference>
<dbReference type="NCBIfam" id="TIGR01221">
    <property type="entry name" value="rmlC"/>
    <property type="match status" value="1"/>
</dbReference>
<gene>
    <name evidence="6" type="primary">rfbC</name>
    <name evidence="6" type="ORF">JIV24_14020</name>
</gene>
<dbReference type="InterPro" id="IPR014710">
    <property type="entry name" value="RmlC-like_jellyroll"/>
</dbReference>
<evidence type="ECO:0000256" key="2">
    <source>
        <dbReference type="ARBA" id="ARBA00001997"/>
    </source>
</evidence>
<evidence type="ECO:0000256" key="3">
    <source>
        <dbReference type="ARBA" id="ARBA00012098"/>
    </source>
</evidence>
<comment type="similarity">
    <text evidence="5">Belongs to the dTDP-4-dehydrorhamnose 3,5-epimerase family.</text>
</comment>
<comment type="catalytic activity">
    <reaction evidence="1 5">
        <text>dTDP-4-dehydro-6-deoxy-alpha-D-glucose = dTDP-4-dehydro-beta-L-rhamnose</text>
        <dbReference type="Rhea" id="RHEA:16969"/>
        <dbReference type="ChEBI" id="CHEBI:57649"/>
        <dbReference type="ChEBI" id="CHEBI:62830"/>
        <dbReference type="EC" id="5.1.3.13"/>
    </reaction>
</comment>
<dbReference type="PANTHER" id="PTHR21047">
    <property type="entry name" value="DTDP-6-DEOXY-D-GLUCOSE-3,5 EPIMERASE"/>
    <property type="match status" value="1"/>
</dbReference>
<sequence length="186" mass="20988">MEIIKTSIPNLLIIKPEVFSDPRGFFLEVFAENRYKEAGISSNFVQDNISKSSYGVIRGLHYQLAPYSQSKLIHALEGKILDVAVDLRKNSPTFGQHYAVELSAENKLQFFIPQGFAHGFSVLSETAIVSYKCDNYYSQEAERGIVYNDAKLNINWQIPADKAIISSKDSILPSFKEAEHNFVFSI</sequence>
<dbReference type="Pfam" id="PF00908">
    <property type="entry name" value="dTDP_sugar_isom"/>
    <property type="match status" value="1"/>
</dbReference>
<dbReference type="GO" id="GO:0008830">
    <property type="term" value="F:dTDP-4-dehydrorhamnose 3,5-epimerase activity"/>
    <property type="evidence" value="ECO:0007669"/>
    <property type="project" value="UniProtKB-EC"/>
</dbReference>
<proteinExistence type="inferred from homology"/>
<comment type="subunit">
    <text evidence="5">Homodimer.</text>
</comment>